<dbReference type="RefSeq" id="WP_378479567.1">
    <property type="nucleotide sequence ID" value="NZ_JBHUIW010000028.1"/>
</dbReference>
<evidence type="ECO:0000313" key="2">
    <source>
        <dbReference type="EMBL" id="MFD2184423.1"/>
    </source>
</evidence>
<accession>A0ABW5AN98</accession>
<feature type="transmembrane region" description="Helical" evidence="1">
    <location>
        <begin position="41"/>
        <end position="59"/>
    </location>
</feature>
<feature type="transmembrane region" description="Helical" evidence="1">
    <location>
        <begin position="6"/>
        <end position="29"/>
    </location>
</feature>
<keyword evidence="1" id="KW-0812">Transmembrane</keyword>
<comment type="caution">
    <text evidence="2">The sequence shown here is derived from an EMBL/GenBank/DDBJ whole genome shotgun (WGS) entry which is preliminary data.</text>
</comment>
<dbReference type="Proteomes" id="UP001597314">
    <property type="component" value="Unassembled WGS sequence"/>
</dbReference>
<reference evidence="3" key="1">
    <citation type="journal article" date="2019" name="Int. J. Syst. Evol. Microbiol.">
        <title>The Global Catalogue of Microorganisms (GCM) 10K type strain sequencing project: providing services to taxonomists for standard genome sequencing and annotation.</title>
        <authorList>
            <consortium name="The Broad Institute Genomics Platform"/>
            <consortium name="The Broad Institute Genome Sequencing Center for Infectious Disease"/>
            <person name="Wu L."/>
            <person name="Ma J."/>
        </authorList>
    </citation>
    <scope>NUCLEOTIDE SEQUENCE [LARGE SCALE GENOMIC DNA]</scope>
    <source>
        <strain evidence="3">CGMCC 1.6774</strain>
    </source>
</reference>
<name>A0ABW5AN98_9BRAD</name>
<keyword evidence="1" id="KW-0472">Membrane</keyword>
<keyword evidence="3" id="KW-1185">Reference proteome</keyword>
<keyword evidence="1" id="KW-1133">Transmembrane helix</keyword>
<dbReference type="EMBL" id="JBHUIW010000028">
    <property type="protein sequence ID" value="MFD2184423.1"/>
    <property type="molecule type" value="Genomic_DNA"/>
</dbReference>
<protein>
    <submittedName>
        <fullName evidence="2">Uncharacterized protein</fullName>
    </submittedName>
</protein>
<evidence type="ECO:0000313" key="3">
    <source>
        <dbReference type="Proteomes" id="UP001597314"/>
    </source>
</evidence>
<sequence>MAELFASGRMIDLILALVVVEAVALAVLHRITGRLPPLSRLLPNLAAGAFLLVAVRAALVGADWIWIAACLVAALMAHIADILTRSTSGTVKSS</sequence>
<organism evidence="2 3">
    <name type="scientific">Rhodoplanes azumiensis</name>
    <dbReference type="NCBI Taxonomy" id="1897628"/>
    <lineage>
        <taxon>Bacteria</taxon>
        <taxon>Pseudomonadati</taxon>
        <taxon>Pseudomonadota</taxon>
        <taxon>Alphaproteobacteria</taxon>
        <taxon>Hyphomicrobiales</taxon>
        <taxon>Nitrobacteraceae</taxon>
        <taxon>Rhodoplanes</taxon>
    </lineage>
</organism>
<feature type="transmembrane region" description="Helical" evidence="1">
    <location>
        <begin position="65"/>
        <end position="84"/>
    </location>
</feature>
<evidence type="ECO:0000256" key="1">
    <source>
        <dbReference type="SAM" id="Phobius"/>
    </source>
</evidence>
<proteinExistence type="predicted"/>
<gene>
    <name evidence="2" type="ORF">ACFSOX_19895</name>
</gene>